<evidence type="ECO:0000256" key="1">
    <source>
        <dbReference type="SAM" id="Phobius"/>
    </source>
</evidence>
<dbReference type="Proteomes" id="UP000315295">
    <property type="component" value="Unassembled WGS sequence"/>
</dbReference>
<feature type="transmembrane region" description="Helical" evidence="1">
    <location>
        <begin position="92"/>
        <end position="111"/>
    </location>
</feature>
<organism evidence="2 3">
    <name type="scientific">Malus baccata</name>
    <name type="common">Siberian crab apple</name>
    <name type="synonym">Pyrus baccata</name>
    <dbReference type="NCBI Taxonomy" id="106549"/>
    <lineage>
        <taxon>Eukaryota</taxon>
        <taxon>Viridiplantae</taxon>
        <taxon>Streptophyta</taxon>
        <taxon>Embryophyta</taxon>
        <taxon>Tracheophyta</taxon>
        <taxon>Spermatophyta</taxon>
        <taxon>Magnoliopsida</taxon>
        <taxon>eudicotyledons</taxon>
        <taxon>Gunneridae</taxon>
        <taxon>Pentapetalae</taxon>
        <taxon>rosids</taxon>
        <taxon>fabids</taxon>
        <taxon>Rosales</taxon>
        <taxon>Rosaceae</taxon>
        <taxon>Amygdaloideae</taxon>
        <taxon>Maleae</taxon>
        <taxon>Malus</taxon>
    </lineage>
</organism>
<comment type="caution">
    <text evidence="2">The sequence shown here is derived from an EMBL/GenBank/DDBJ whole genome shotgun (WGS) entry which is preliminary data.</text>
</comment>
<proteinExistence type="predicted"/>
<dbReference type="AlphaFoldDB" id="A0A540KJA1"/>
<name>A0A540KJA1_MALBA</name>
<evidence type="ECO:0000313" key="2">
    <source>
        <dbReference type="EMBL" id="TQD74303.1"/>
    </source>
</evidence>
<keyword evidence="3" id="KW-1185">Reference proteome</keyword>
<dbReference type="EMBL" id="VIEB01001196">
    <property type="protein sequence ID" value="TQD74303.1"/>
    <property type="molecule type" value="Genomic_DNA"/>
</dbReference>
<reference evidence="2 3" key="1">
    <citation type="journal article" date="2019" name="G3 (Bethesda)">
        <title>Sequencing of a Wild Apple (Malus baccata) Genome Unravels the Differences Between Cultivated and Wild Apple Species Regarding Disease Resistance and Cold Tolerance.</title>
        <authorList>
            <person name="Chen X."/>
        </authorList>
    </citation>
    <scope>NUCLEOTIDE SEQUENCE [LARGE SCALE GENOMIC DNA]</scope>
    <source>
        <strain evidence="3">cv. Shandingzi</strain>
        <tissue evidence="2">Leaves</tissue>
    </source>
</reference>
<evidence type="ECO:0000313" key="3">
    <source>
        <dbReference type="Proteomes" id="UP000315295"/>
    </source>
</evidence>
<accession>A0A540KJA1</accession>
<keyword evidence="1" id="KW-0812">Transmembrane</keyword>
<keyword evidence="1" id="KW-0472">Membrane</keyword>
<keyword evidence="1" id="KW-1133">Transmembrane helix</keyword>
<protein>
    <submittedName>
        <fullName evidence="2">Uncharacterized protein</fullName>
    </submittedName>
</protein>
<sequence length="123" mass="13971">MGWLCSGRFYKPQNRAMTHANMINNYFNPNSVYTEKDFQTLLPDEVSCLLAFTSLCRTGQSILSTEAGQSKPPWFLTLSEGFCCTPNDGQCMSLHALILLLNYVIQLFSFIKRSTSMNQIKKI</sequence>
<gene>
    <name evidence="2" type="ORF">C1H46_040164</name>
</gene>